<dbReference type="Proteomes" id="UP000585749">
    <property type="component" value="Unassembled WGS sequence"/>
</dbReference>
<reference evidence="4 5" key="1">
    <citation type="submission" date="2016-08" db="EMBL/GenBank/DDBJ databases">
        <authorList>
            <person name="Varghese N."/>
            <person name="Submissions Spin"/>
        </authorList>
    </citation>
    <scope>NUCLEOTIDE SEQUENCE [LARGE SCALE GENOMIC DNA]</scope>
    <source>
        <strain evidence="4 5">R-53116</strain>
    </source>
</reference>
<dbReference type="AlphaFoldDB" id="A0A4Y4G9M4"/>
<accession>A0A4Y4G9M4</accession>
<dbReference type="Pfam" id="PF00107">
    <property type="entry name" value="ADH_zinc_N"/>
    <property type="match status" value="1"/>
</dbReference>
<comment type="similarity">
    <text evidence="1">Belongs to the zinc-containing alcohol dehydrogenase family. Quinone oxidoreductase subfamily.</text>
</comment>
<evidence type="ECO:0000313" key="6">
    <source>
        <dbReference type="Proteomes" id="UP000585749"/>
    </source>
</evidence>
<dbReference type="SUPFAM" id="SSF50129">
    <property type="entry name" value="GroES-like"/>
    <property type="match status" value="1"/>
</dbReference>
<name>A0A4Y4G9M4_WEIHE</name>
<proteinExistence type="inferred from homology"/>
<dbReference type="InterPro" id="IPR011032">
    <property type="entry name" value="GroES-like_sf"/>
</dbReference>
<dbReference type="Gene3D" id="3.40.50.720">
    <property type="entry name" value="NAD(P)-binding Rossmann-like Domain"/>
    <property type="match status" value="1"/>
</dbReference>
<sequence length="335" mass="35590">MGKLMKAVVTTADEQAPLIDKDIAQPNLTDHDVLVKVSATAMNPVDIKQLEGAQATQQERVLGFDAVGEIVSVGGTVVNYQIGDRVFFAGELGRTGANAEFEAVCEDLIAKAPTTLSDIESAALPLTFLTAYEMLADKFGIQMAADSAHGKTLLIINGAGGVGSIMIQLAKWLGMTVIATASRDETIAWVKDMGADEVVNHRANYVQTVKDLGYHDIPYIAVLHSLDQHFEKAADLVGTFGHIGAIVQSTIPLPVGLIKNKAASLDWEFMFAKTNAGQNIASQGAALALLAKLVDDGFVKSTVTQTLDGLSAHTIMRAQKEVAPGNMLGKLVIKY</sequence>
<gene>
    <name evidence="4" type="ORF">GA0061075_1218</name>
    <name evidence="3" type="ORF">HF960_08850</name>
</gene>
<dbReference type="SUPFAM" id="SSF51735">
    <property type="entry name" value="NAD(P)-binding Rossmann-fold domains"/>
    <property type="match status" value="1"/>
</dbReference>
<dbReference type="InterPro" id="IPR013149">
    <property type="entry name" value="ADH-like_C"/>
</dbReference>
<feature type="domain" description="Enoyl reductase (ER)" evidence="2">
    <location>
        <begin position="11"/>
        <end position="333"/>
    </location>
</feature>
<dbReference type="InterPro" id="IPR014182">
    <property type="entry name" value="ADH_Zn_typ-1"/>
</dbReference>
<dbReference type="InterPro" id="IPR020843">
    <property type="entry name" value="ER"/>
</dbReference>
<dbReference type="PROSITE" id="PS01162">
    <property type="entry name" value="QOR_ZETA_CRYSTAL"/>
    <property type="match status" value="1"/>
</dbReference>
<protein>
    <submittedName>
        <fullName evidence="3">Zinc-binding alcohol dehydrogenase family protein</fullName>
    </submittedName>
</protein>
<dbReference type="GO" id="GO:0008270">
    <property type="term" value="F:zinc ion binding"/>
    <property type="evidence" value="ECO:0007669"/>
    <property type="project" value="InterPro"/>
</dbReference>
<dbReference type="SMART" id="SM00829">
    <property type="entry name" value="PKS_ER"/>
    <property type="match status" value="1"/>
</dbReference>
<dbReference type="RefSeq" id="WP_074428086.1">
    <property type="nucleotide sequence ID" value="NZ_BJEG01000021.1"/>
</dbReference>
<reference evidence="3 6" key="2">
    <citation type="submission" date="2020-04" db="EMBL/GenBank/DDBJ databases">
        <title>MicrobeNet Type strains.</title>
        <authorList>
            <person name="Nicholson A.C."/>
        </authorList>
    </citation>
    <scope>NUCLEOTIDE SEQUENCE [LARGE SCALE GENOMIC DNA]</scope>
    <source>
        <strain evidence="3 6">CCUG 33494</strain>
    </source>
</reference>
<dbReference type="OrthoDB" id="9792162at2"/>
<dbReference type="InterPro" id="IPR052585">
    <property type="entry name" value="Lipid_raft_assoc_Zn_ADH"/>
</dbReference>
<dbReference type="Pfam" id="PF08240">
    <property type="entry name" value="ADH_N"/>
    <property type="match status" value="1"/>
</dbReference>
<dbReference type="Gene3D" id="3.90.180.10">
    <property type="entry name" value="Medium-chain alcohol dehydrogenases, catalytic domain"/>
    <property type="match status" value="1"/>
</dbReference>
<dbReference type="PANTHER" id="PTHR43482:SF1">
    <property type="entry name" value="PROTEIN AST1-RELATED"/>
    <property type="match status" value="1"/>
</dbReference>
<evidence type="ECO:0000313" key="5">
    <source>
        <dbReference type="Proteomes" id="UP000182448"/>
    </source>
</evidence>
<dbReference type="InterPro" id="IPR036291">
    <property type="entry name" value="NAD(P)-bd_dom_sf"/>
</dbReference>
<dbReference type="Proteomes" id="UP000182448">
    <property type="component" value="Unassembled WGS sequence"/>
</dbReference>
<evidence type="ECO:0000313" key="3">
    <source>
        <dbReference type="EMBL" id="NKY67748.1"/>
    </source>
</evidence>
<dbReference type="InterPro" id="IPR002364">
    <property type="entry name" value="Quin_OxRdtase/zeta-crystal_CS"/>
</dbReference>
<comment type="caution">
    <text evidence="3">The sequence shown here is derived from an EMBL/GenBank/DDBJ whole genome shotgun (WGS) entry which is preliminary data.</text>
</comment>
<dbReference type="GO" id="GO:0016491">
    <property type="term" value="F:oxidoreductase activity"/>
    <property type="evidence" value="ECO:0007669"/>
    <property type="project" value="InterPro"/>
</dbReference>
<dbReference type="InterPro" id="IPR013154">
    <property type="entry name" value="ADH-like_N"/>
</dbReference>
<dbReference type="PANTHER" id="PTHR43482">
    <property type="entry name" value="PROTEIN AST1-RELATED"/>
    <property type="match status" value="1"/>
</dbReference>
<evidence type="ECO:0000313" key="4">
    <source>
        <dbReference type="EMBL" id="SCC13661.1"/>
    </source>
</evidence>
<evidence type="ECO:0000256" key="1">
    <source>
        <dbReference type="ARBA" id="ARBA00010371"/>
    </source>
</evidence>
<evidence type="ECO:0000259" key="2">
    <source>
        <dbReference type="SMART" id="SM00829"/>
    </source>
</evidence>
<dbReference type="EMBL" id="JAAXPM010000019">
    <property type="protein sequence ID" value="NKY67748.1"/>
    <property type="molecule type" value="Genomic_DNA"/>
</dbReference>
<dbReference type="EMBL" id="FMAW01000021">
    <property type="protein sequence ID" value="SCC13661.1"/>
    <property type="molecule type" value="Genomic_DNA"/>
</dbReference>
<organism evidence="3 6">
    <name type="scientific">Weissella hellenica</name>
    <dbReference type="NCBI Taxonomy" id="46256"/>
    <lineage>
        <taxon>Bacteria</taxon>
        <taxon>Bacillati</taxon>
        <taxon>Bacillota</taxon>
        <taxon>Bacilli</taxon>
        <taxon>Lactobacillales</taxon>
        <taxon>Lactobacillaceae</taxon>
        <taxon>Weissella</taxon>
    </lineage>
</organism>
<keyword evidence="5" id="KW-1185">Reference proteome</keyword>
<dbReference type="CDD" id="cd08252">
    <property type="entry name" value="AL_MDR"/>
    <property type="match status" value="1"/>
</dbReference>